<keyword evidence="6" id="KW-1185">Reference proteome</keyword>
<dbReference type="InterPro" id="IPR009057">
    <property type="entry name" value="Homeodomain-like_sf"/>
</dbReference>
<reference evidence="5 6" key="1">
    <citation type="submission" date="2021-04" db="EMBL/GenBank/DDBJ databases">
        <title>Metabacillus sp. strain KIGAM252 whole genome sequence.</title>
        <authorList>
            <person name="Seo M.-J."/>
            <person name="Cho E.-S."/>
            <person name="Hwang C.Y."/>
            <person name="Yoon D.J."/>
        </authorList>
    </citation>
    <scope>NUCLEOTIDE SEQUENCE [LARGE SCALE GENOMIC DNA]</scope>
    <source>
        <strain evidence="5 6">KIGAM252</strain>
    </source>
</reference>
<dbReference type="Pfam" id="PF12833">
    <property type="entry name" value="HTH_18"/>
    <property type="match status" value="1"/>
</dbReference>
<dbReference type="SMART" id="SM00871">
    <property type="entry name" value="AraC_E_bind"/>
    <property type="match status" value="1"/>
</dbReference>
<dbReference type="InterPro" id="IPR018060">
    <property type="entry name" value="HTH_AraC"/>
</dbReference>
<evidence type="ECO:0000259" key="4">
    <source>
        <dbReference type="PROSITE" id="PS01124"/>
    </source>
</evidence>
<evidence type="ECO:0000313" key="5">
    <source>
        <dbReference type="EMBL" id="MBS2970962.1"/>
    </source>
</evidence>
<evidence type="ECO:0000256" key="2">
    <source>
        <dbReference type="ARBA" id="ARBA00023125"/>
    </source>
</evidence>
<sequence length="288" mass="32696">MEALSRMNDSIDYLEKRLDSVISMEEAAAAACMSKFHFHRMFQMVTGVTPGEYVRKRRLTLAAQELTHSQAKVINIALKYGYETPESFSKAFRKAHGMSPTEARQTGRILKAYPRLSFQIQLKGEKEMNYHIVSKDSFSVIGKSIMASMVNGEQHGAISRFWEESNQINGLSERLAPLTGPMGFLGICMDFDQEKEEMRYMIGAENPSHAVAEDLEVRTIPSLTWAVFESIGPMPEAIQEVWSRIYTEWFPSTGYEHAAGPEMEVYPKDGNPYAADYRSELWVPIIKK</sequence>
<evidence type="ECO:0000256" key="1">
    <source>
        <dbReference type="ARBA" id="ARBA00023015"/>
    </source>
</evidence>
<dbReference type="PROSITE" id="PS00041">
    <property type="entry name" value="HTH_ARAC_FAMILY_1"/>
    <property type="match status" value="1"/>
</dbReference>
<dbReference type="SUPFAM" id="SSF46689">
    <property type="entry name" value="Homeodomain-like"/>
    <property type="match status" value="2"/>
</dbReference>
<dbReference type="SMART" id="SM00342">
    <property type="entry name" value="HTH_ARAC"/>
    <property type="match status" value="1"/>
</dbReference>
<gene>
    <name evidence="5" type="ORF">J9317_19655</name>
</gene>
<name>A0ABS5LJQ1_9BACI</name>
<accession>A0ABS5LJQ1</accession>
<dbReference type="Gene3D" id="1.10.10.60">
    <property type="entry name" value="Homeodomain-like"/>
    <property type="match status" value="2"/>
</dbReference>
<dbReference type="EMBL" id="JAGVRK010000001">
    <property type="protein sequence ID" value="MBS2970962.1"/>
    <property type="molecule type" value="Genomic_DNA"/>
</dbReference>
<dbReference type="InterPro" id="IPR020449">
    <property type="entry name" value="Tscrpt_reg_AraC-type_HTH"/>
</dbReference>
<dbReference type="PROSITE" id="PS01124">
    <property type="entry name" value="HTH_ARAC_FAMILY_2"/>
    <property type="match status" value="1"/>
</dbReference>
<evidence type="ECO:0000256" key="3">
    <source>
        <dbReference type="ARBA" id="ARBA00023163"/>
    </source>
</evidence>
<keyword evidence="2" id="KW-0238">DNA-binding</keyword>
<evidence type="ECO:0000313" key="6">
    <source>
        <dbReference type="Proteomes" id="UP000682403"/>
    </source>
</evidence>
<dbReference type="InterPro" id="IPR029441">
    <property type="entry name" value="Cass2"/>
</dbReference>
<dbReference type="RefSeq" id="WP_211561750.1">
    <property type="nucleotide sequence ID" value="NZ_JAGVRK010000001.1"/>
</dbReference>
<dbReference type="InterPro" id="IPR018062">
    <property type="entry name" value="HTH_AraC-typ_CS"/>
</dbReference>
<dbReference type="SUPFAM" id="SSF55136">
    <property type="entry name" value="Probable bacterial effector-binding domain"/>
    <property type="match status" value="1"/>
</dbReference>
<dbReference type="InterPro" id="IPR050959">
    <property type="entry name" value="MarA-like"/>
</dbReference>
<organism evidence="5 6">
    <name type="scientific">Metabacillus flavus</name>
    <dbReference type="NCBI Taxonomy" id="2823519"/>
    <lineage>
        <taxon>Bacteria</taxon>
        <taxon>Bacillati</taxon>
        <taxon>Bacillota</taxon>
        <taxon>Bacilli</taxon>
        <taxon>Bacillales</taxon>
        <taxon>Bacillaceae</taxon>
        <taxon>Metabacillus</taxon>
    </lineage>
</organism>
<dbReference type="InterPro" id="IPR011256">
    <property type="entry name" value="Reg_factor_effector_dom_sf"/>
</dbReference>
<proteinExistence type="predicted"/>
<dbReference type="PANTHER" id="PTHR47504:SF5">
    <property type="entry name" value="RIGHT ORIGIN-BINDING PROTEIN"/>
    <property type="match status" value="1"/>
</dbReference>
<feature type="domain" description="HTH araC/xylS-type" evidence="4">
    <location>
        <begin position="8"/>
        <end position="106"/>
    </location>
</feature>
<keyword evidence="3" id="KW-0804">Transcription</keyword>
<dbReference type="Gene3D" id="3.20.80.10">
    <property type="entry name" value="Regulatory factor, effector binding domain"/>
    <property type="match status" value="1"/>
</dbReference>
<comment type="caution">
    <text evidence="5">The sequence shown here is derived from an EMBL/GenBank/DDBJ whole genome shotgun (WGS) entry which is preliminary data.</text>
</comment>
<keyword evidence="1" id="KW-0805">Transcription regulation</keyword>
<dbReference type="PRINTS" id="PR00032">
    <property type="entry name" value="HTHARAC"/>
</dbReference>
<dbReference type="Pfam" id="PF14526">
    <property type="entry name" value="Cass2"/>
    <property type="match status" value="1"/>
</dbReference>
<protein>
    <submittedName>
        <fullName evidence="5">AraC family transcriptional regulator</fullName>
    </submittedName>
</protein>
<dbReference type="Proteomes" id="UP000682403">
    <property type="component" value="Unassembled WGS sequence"/>
</dbReference>
<dbReference type="InterPro" id="IPR010499">
    <property type="entry name" value="AraC_E-bd"/>
</dbReference>
<dbReference type="PANTHER" id="PTHR47504">
    <property type="entry name" value="RIGHT ORIGIN-BINDING PROTEIN"/>
    <property type="match status" value="1"/>
</dbReference>